<feature type="domain" description="Fe/B12 periplasmic-binding" evidence="6">
    <location>
        <begin position="63"/>
        <end position="324"/>
    </location>
</feature>
<dbReference type="PROSITE" id="PS51257">
    <property type="entry name" value="PROKAR_LIPOPROTEIN"/>
    <property type="match status" value="1"/>
</dbReference>
<dbReference type="Gene3D" id="3.40.50.1980">
    <property type="entry name" value="Nitrogenase molybdenum iron protein domain"/>
    <property type="match status" value="2"/>
</dbReference>
<comment type="caution">
    <text evidence="7">The sequence shown here is derived from an EMBL/GenBank/DDBJ whole genome shotgun (WGS) entry which is preliminary data.</text>
</comment>
<keyword evidence="4 5" id="KW-0732">Signal</keyword>
<name>A0ABU7L3X7_9NOCA</name>
<evidence type="ECO:0000256" key="5">
    <source>
        <dbReference type="SAM" id="SignalP"/>
    </source>
</evidence>
<evidence type="ECO:0000259" key="6">
    <source>
        <dbReference type="PROSITE" id="PS50983"/>
    </source>
</evidence>
<comment type="subcellular location">
    <subcellularLocation>
        <location evidence="1">Cell envelope</location>
    </subcellularLocation>
</comment>
<feature type="chain" id="PRO_5047220707" evidence="5">
    <location>
        <begin position="30"/>
        <end position="324"/>
    </location>
</feature>
<gene>
    <name evidence="7" type="ORF">Q7514_00705</name>
</gene>
<organism evidence="7 8">
    <name type="scientific">Rhodococcus artemisiae</name>
    <dbReference type="NCBI Taxonomy" id="714159"/>
    <lineage>
        <taxon>Bacteria</taxon>
        <taxon>Bacillati</taxon>
        <taxon>Actinomycetota</taxon>
        <taxon>Actinomycetes</taxon>
        <taxon>Mycobacteriales</taxon>
        <taxon>Nocardiaceae</taxon>
        <taxon>Rhodococcus</taxon>
    </lineage>
</organism>
<dbReference type="PANTHER" id="PTHR30532">
    <property type="entry name" value="IRON III DICITRATE-BINDING PERIPLASMIC PROTEIN"/>
    <property type="match status" value="1"/>
</dbReference>
<accession>A0ABU7L3X7</accession>
<dbReference type="InterPro" id="IPR002491">
    <property type="entry name" value="ABC_transptr_periplasmic_BD"/>
</dbReference>
<dbReference type="PROSITE" id="PS50983">
    <property type="entry name" value="FE_B12_PBP"/>
    <property type="match status" value="1"/>
</dbReference>
<dbReference type="SUPFAM" id="SSF53807">
    <property type="entry name" value="Helical backbone' metal receptor"/>
    <property type="match status" value="1"/>
</dbReference>
<evidence type="ECO:0000313" key="8">
    <source>
        <dbReference type="Proteomes" id="UP001336020"/>
    </source>
</evidence>
<dbReference type="Proteomes" id="UP001336020">
    <property type="component" value="Unassembled WGS sequence"/>
</dbReference>
<keyword evidence="8" id="KW-1185">Reference proteome</keyword>
<evidence type="ECO:0000256" key="1">
    <source>
        <dbReference type="ARBA" id="ARBA00004196"/>
    </source>
</evidence>
<proteinExistence type="inferred from homology"/>
<evidence type="ECO:0000256" key="4">
    <source>
        <dbReference type="ARBA" id="ARBA00022729"/>
    </source>
</evidence>
<keyword evidence="3" id="KW-0813">Transport</keyword>
<dbReference type="RefSeq" id="WP_330131362.1">
    <property type="nucleotide sequence ID" value="NZ_JAUTXY010000001.1"/>
</dbReference>
<reference evidence="7 8" key="1">
    <citation type="submission" date="2023-07" db="EMBL/GenBank/DDBJ databases">
        <authorList>
            <person name="Girao M."/>
            <person name="Carvalho M.F."/>
        </authorList>
    </citation>
    <scope>NUCLEOTIDE SEQUENCE [LARGE SCALE GENOMIC DNA]</scope>
    <source>
        <strain evidence="7 8">YIM65754</strain>
    </source>
</reference>
<dbReference type="PANTHER" id="PTHR30532:SF1">
    <property type="entry name" value="IRON(3+)-HYDROXAMATE-BINDING PROTEIN FHUD"/>
    <property type="match status" value="1"/>
</dbReference>
<evidence type="ECO:0000313" key="7">
    <source>
        <dbReference type="EMBL" id="MEE2056047.1"/>
    </source>
</evidence>
<protein>
    <submittedName>
        <fullName evidence="7">ABC transporter substrate-binding protein</fullName>
    </submittedName>
</protein>
<dbReference type="Pfam" id="PF01497">
    <property type="entry name" value="Peripla_BP_2"/>
    <property type="match status" value="1"/>
</dbReference>
<sequence length="324" mass="34824">MSPRACRRTLGLLATATATVLALTSCSTASTTDDEHAQSTASYYPITVTTTTGSTTIHELPERVVTLGNPAFEDVIALGIDPVGASVHNIEALPYLADHADHDSIDDNLADPYANEINFEAILALEPDLIVAPAWPQFTEPTTAETLRKIAPTLIFDMQDADNDWQLGIRQVAQAFDRTDEGEQLIADAVAAYDDVGARHPTLAEKPYSFGLYYNSDIMLASAGNVLRLFGMRPADDQHEVENGDAKTVYSGETTGLVDGALVLLMPSPRTSTTTLESSPSWDGNLSERVVWLSDAQGEAINNAGILGKIWLPQAMDPTFSALD</sequence>
<feature type="signal peptide" evidence="5">
    <location>
        <begin position="1"/>
        <end position="29"/>
    </location>
</feature>
<dbReference type="InterPro" id="IPR051313">
    <property type="entry name" value="Bact_iron-sidero_bind"/>
</dbReference>
<evidence type="ECO:0000256" key="2">
    <source>
        <dbReference type="ARBA" id="ARBA00008814"/>
    </source>
</evidence>
<evidence type="ECO:0000256" key="3">
    <source>
        <dbReference type="ARBA" id="ARBA00022448"/>
    </source>
</evidence>
<comment type="similarity">
    <text evidence="2">Belongs to the bacterial solute-binding protein 8 family.</text>
</comment>
<dbReference type="EMBL" id="JAUTXY010000001">
    <property type="protein sequence ID" value="MEE2056047.1"/>
    <property type="molecule type" value="Genomic_DNA"/>
</dbReference>